<dbReference type="InterPro" id="IPR036156">
    <property type="entry name" value="Beta-gal/glucu_dom_sf"/>
</dbReference>
<name>A0A146G6P6_TERSA</name>
<dbReference type="SUPFAM" id="SSF49785">
    <property type="entry name" value="Galactose-binding domain-like"/>
    <property type="match status" value="1"/>
</dbReference>
<evidence type="ECO:0000259" key="4">
    <source>
        <dbReference type="Pfam" id="PF00703"/>
    </source>
</evidence>
<dbReference type="GO" id="GO:0004553">
    <property type="term" value="F:hydrolase activity, hydrolyzing O-glycosyl compounds"/>
    <property type="evidence" value="ECO:0007669"/>
    <property type="project" value="InterPro"/>
</dbReference>
<dbReference type="InterPro" id="IPR023232">
    <property type="entry name" value="Glyco_hydro_2_AS"/>
</dbReference>
<feature type="domain" description="Glycoside hydrolase family 2 catalytic" evidence="5">
    <location>
        <begin position="367"/>
        <end position="650"/>
    </location>
</feature>
<proteinExistence type="inferred from homology"/>
<feature type="domain" description="Glycoside hydrolase family 2" evidence="7">
    <location>
        <begin position="778"/>
        <end position="880"/>
    </location>
</feature>
<dbReference type="Pfam" id="PF16355">
    <property type="entry name" value="DUF4982"/>
    <property type="match status" value="1"/>
</dbReference>
<feature type="domain" description="Beta-mannosidase-like galactose-binding" evidence="8">
    <location>
        <begin position="141"/>
        <end position="221"/>
    </location>
</feature>
<dbReference type="InterPro" id="IPR048229">
    <property type="entry name" value="GalB-like"/>
</dbReference>
<dbReference type="Pfam" id="PF18565">
    <property type="entry name" value="Glyco_hydro2_C5"/>
    <property type="match status" value="1"/>
</dbReference>
<dbReference type="STRING" id="690879.TSACC_21448"/>
<dbReference type="EMBL" id="BDCO01000002">
    <property type="protein sequence ID" value="GAT33043.1"/>
    <property type="molecule type" value="Genomic_DNA"/>
</dbReference>
<dbReference type="InterPro" id="IPR006101">
    <property type="entry name" value="Glyco_hydro_2"/>
</dbReference>
<feature type="domain" description="Glycoside hydrolase family 2 immunoglobulin-like beta-sandwich" evidence="4">
    <location>
        <begin position="251"/>
        <end position="359"/>
    </location>
</feature>
<evidence type="ECO:0000256" key="3">
    <source>
        <dbReference type="ARBA" id="ARBA00023295"/>
    </source>
</evidence>
<dbReference type="InterPro" id="IPR006102">
    <property type="entry name" value="Ig-like_GH2"/>
</dbReference>
<dbReference type="SUPFAM" id="SSF49303">
    <property type="entry name" value="beta-Galactosidase/glucuronidase domain"/>
    <property type="match status" value="1"/>
</dbReference>
<gene>
    <name evidence="9" type="ORF">TSACC_21448</name>
</gene>
<comment type="similarity">
    <text evidence="1">Belongs to the glycosyl hydrolase 2 family.</text>
</comment>
<dbReference type="Pfam" id="PF02836">
    <property type="entry name" value="Glyco_hydro_2_C"/>
    <property type="match status" value="1"/>
</dbReference>
<dbReference type="InterPro" id="IPR040605">
    <property type="entry name" value="Glyco_hydro2_dom5"/>
</dbReference>
<keyword evidence="10" id="KW-1185">Reference proteome</keyword>
<dbReference type="InterPro" id="IPR054593">
    <property type="entry name" value="Beta-mannosidase-like_N2"/>
</dbReference>
<comment type="caution">
    <text evidence="9">The sequence shown here is derived from an EMBL/GenBank/DDBJ whole genome shotgun (WGS) entry which is preliminary data.</text>
</comment>
<keyword evidence="3" id="KW-0326">Glycosidase</keyword>
<reference evidence="10" key="1">
    <citation type="journal article" date="2017" name="Genome Announc.">
        <title>Draft Genome Sequence of Terrimicrobium sacchariphilum NM-5T, a Facultative Anaerobic Soil Bacterium of the Class Spartobacteria.</title>
        <authorList>
            <person name="Qiu Y.L."/>
            <person name="Tourlousse D.M."/>
            <person name="Matsuura N."/>
            <person name="Ohashi A."/>
            <person name="Sekiguchi Y."/>
        </authorList>
    </citation>
    <scope>NUCLEOTIDE SEQUENCE [LARGE SCALE GENOMIC DNA]</scope>
    <source>
        <strain evidence="10">NM-5</strain>
    </source>
</reference>
<dbReference type="InterPro" id="IPR032311">
    <property type="entry name" value="DUF4982"/>
</dbReference>
<dbReference type="NCBIfam" id="NF041463">
    <property type="entry name" value="GalB"/>
    <property type="match status" value="1"/>
</dbReference>
<evidence type="ECO:0000256" key="1">
    <source>
        <dbReference type="ARBA" id="ARBA00007401"/>
    </source>
</evidence>
<evidence type="ECO:0000256" key="2">
    <source>
        <dbReference type="ARBA" id="ARBA00022801"/>
    </source>
</evidence>
<evidence type="ECO:0000259" key="8">
    <source>
        <dbReference type="Pfam" id="PF22666"/>
    </source>
</evidence>
<evidence type="ECO:0000259" key="5">
    <source>
        <dbReference type="Pfam" id="PF02836"/>
    </source>
</evidence>
<sequence>MECLQFCHRFPVLMKKILMNFLTMVATLLVGFPMLGGAVEAAETQARERSSFNADWRFIKGDPEEVGDTFRLPEINKWLASQRSEYEVGKTALRPEGNLGAAVSYVAPGFDDGSWRKLNLPHDWGIEGPFNQEYDGETGKLPWWGVAWYRKHFEVPAADRGSQLYLDFDGAMSYALVWVNGKFAGGWPYGYSSFRVDITPYVNFGGENVVAVRLDNPPNSSRWYPGGGIYRNVWLVRTSPVHVAHWGTQVTTPQISAAVGKVELKTSVVNNTEAPASVSLKNSIYVLDRAGAKVGKAVASGATPPLSIAPGERKEIPAQLAVPRPDLWSPETPARYVVVTDVLQGNNVVDQYETPLGFRTIAYHAKDGFMLNGKPYKFQGVCNHHDLGALGTAVNYRALERQVELLKEMGGNAIRTSHNPPAPELLEICDRLGMLVMVEAFDCWASGKKPNDYGRLFKEWHEADLRAMVRRDRNHPSVVIWSTGNEIAEQNGPWLSEKLTRIVHEEDSTRPVSVGCNWLEAGFNGFQKSVDIFGFNYKPGVYERFHNENPDIPIYGSETASTISTRGEYFFPLDHGGQSDFQMSSYDLYFPGWATTPDTEFKAQDKYPYVMGEFVWTGFDYLGEPTPYNKDTTNLLNMADPEAKAKLKEELDRLGKIQVPSRSSYFGILDLAGFKKDRFYIYQAKWRPDFPMAHILPHWNWPDRIGQVTPVHVYTSGDEAELFLNGKSLGRKKKEAGQYRLRWDDVKYEPGELRVVAYKNGRQWAEDKVVTTGEASQLALSPDRARISADGKDLSFVTVKVEDGKGRVVPRSGNEVKFEISGPGELDAVDNGNPVSHESFQASERKAFNGLALAIVRSKPGEKGEIKLKAVSAGLVAAETTISAE</sequence>
<dbReference type="InterPro" id="IPR006103">
    <property type="entry name" value="Glyco_hydro_2_cat"/>
</dbReference>
<dbReference type="InterPro" id="IPR013783">
    <property type="entry name" value="Ig-like_fold"/>
</dbReference>
<evidence type="ECO:0000313" key="10">
    <source>
        <dbReference type="Proteomes" id="UP000076023"/>
    </source>
</evidence>
<dbReference type="Pfam" id="PF00703">
    <property type="entry name" value="Glyco_hydro_2"/>
    <property type="match status" value="1"/>
</dbReference>
<dbReference type="Gene3D" id="2.60.40.10">
    <property type="entry name" value="Immunoglobulins"/>
    <property type="match status" value="3"/>
</dbReference>
<dbReference type="SUPFAM" id="SSF51445">
    <property type="entry name" value="(Trans)glycosidases"/>
    <property type="match status" value="1"/>
</dbReference>
<organism evidence="9 10">
    <name type="scientific">Terrimicrobium sacchariphilum</name>
    <dbReference type="NCBI Taxonomy" id="690879"/>
    <lineage>
        <taxon>Bacteria</taxon>
        <taxon>Pseudomonadati</taxon>
        <taxon>Verrucomicrobiota</taxon>
        <taxon>Terrimicrobiia</taxon>
        <taxon>Terrimicrobiales</taxon>
        <taxon>Terrimicrobiaceae</taxon>
        <taxon>Terrimicrobium</taxon>
    </lineage>
</organism>
<dbReference type="Gene3D" id="3.20.20.80">
    <property type="entry name" value="Glycosidases"/>
    <property type="match status" value="1"/>
</dbReference>
<dbReference type="InterPro" id="IPR008979">
    <property type="entry name" value="Galactose-bd-like_sf"/>
</dbReference>
<dbReference type="InterPro" id="IPR017853">
    <property type="entry name" value="GH"/>
</dbReference>
<accession>A0A146G6P6</accession>
<dbReference type="AlphaFoldDB" id="A0A146G6P6"/>
<evidence type="ECO:0000313" key="9">
    <source>
        <dbReference type="EMBL" id="GAT33043.1"/>
    </source>
</evidence>
<dbReference type="InterPro" id="IPR051913">
    <property type="entry name" value="GH2_Domain-Containing"/>
</dbReference>
<dbReference type="Gene3D" id="2.60.120.260">
    <property type="entry name" value="Galactose-binding domain-like"/>
    <property type="match status" value="1"/>
</dbReference>
<dbReference type="GO" id="GO:0005975">
    <property type="term" value="P:carbohydrate metabolic process"/>
    <property type="evidence" value="ECO:0007669"/>
    <property type="project" value="InterPro"/>
</dbReference>
<dbReference type="PANTHER" id="PTHR42732:SF1">
    <property type="entry name" value="BETA-MANNOSIDASE"/>
    <property type="match status" value="1"/>
</dbReference>
<dbReference type="PROSITE" id="PS00608">
    <property type="entry name" value="GLYCOSYL_HYDROL_F2_2"/>
    <property type="match status" value="1"/>
</dbReference>
<evidence type="ECO:0000259" key="6">
    <source>
        <dbReference type="Pfam" id="PF16355"/>
    </source>
</evidence>
<feature type="domain" description="DUF4982" evidence="6">
    <location>
        <begin position="706"/>
        <end position="765"/>
    </location>
</feature>
<dbReference type="InParanoid" id="A0A146G6P6"/>
<dbReference type="Proteomes" id="UP000076023">
    <property type="component" value="Unassembled WGS sequence"/>
</dbReference>
<evidence type="ECO:0000259" key="7">
    <source>
        <dbReference type="Pfam" id="PF18565"/>
    </source>
</evidence>
<protein>
    <submittedName>
        <fullName evidence="9">Beta-galactosidase</fullName>
    </submittedName>
</protein>
<dbReference type="PRINTS" id="PR00132">
    <property type="entry name" value="GLHYDRLASE2"/>
</dbReference>
<dbReference type="Pfam" id="PF22666">
    <property type="entry name" value="Glyco_hydro_2_N2"/>
    <property type="match status" value="1"/>
</dbReference>
<dbReference type="PANTHER" id="PTHR42732">
    <property type="entry name" value="BETA-GALACTOSIDASE"/>
    <property type="match status" value="1"/>
</dbReference>
<keyword evidence="2" id="KW-0378">Hydrolase</keyword>